<dbReference type="PANTHER" id="PTHR42852:SF6">
    <property type="entry name" value="THIOL:DISULFIDE INTERCHANGE PROTEIN DSBE"/>
    <property type="match status" value="1"/>
</dbReference>
<dbReference type="EMBL" id="BBYQ01000092">
    <property type="protein sequence ID" value="GAP30730.1"/>
    <property type="molecule type" value="Genomic_DNA"/>
</dbReference>
<dbReference type="PROSITE" id="PS00194">
    <property type="entry name" value="THIOREDOXIN_1"/>
    <property type="match status" value="1"/>
</dbReference>
<keyword evidence="4" id="KW-1015">Disulfide bond</keyword>
<dbReference type="GO" id="GO:0030313">
    <property type="term" value="C:cell envelope"/>
    <property type="evidence" value="ECO:0007669"/>
    <property type="project" value="UniProtKB-SubCell"/>
</dbReference>
<dbReference type="RefSeq" id="WP_045438521.1">
    <property type="nucleotide sequence ID" value="NZ_AP017900.1"/>
</dbReference>
<feature type="domain" description="Thioredoxin" evidence="7">
    <location>
        <begin position="76"/>
        <end position="217"/>
    </location>
</feature>
<reference evidence="10" key="1">
    <citation type="submission" date="2015-07" db="EMBL/GenBank/DDBJ databases">
        <title>Nocardia seriolae U-1 whole genome shotgun sequence.</title>
        <authorList>
            <person name="Imajoh M."/>
            <person name="Fukumoto Y."/>
            <person name="Sukeda M."/>
            <person name="Yamane J."/>
            <person name="Yamasaki K."/>
            <person name="Shimizu M."/>
            <person name="Ohnishi K."/>
            <person name="Oshima S."/>
        </authorList>
    </citation>
    <scope>NUCLEOTIDE SEQUENCE [LARGE SCALE GENOMIC DNA]</scope>
    <source>
        <strain evidence="10">U-1</strain>
    </source>
</reference>
<evidence type="ECO:0000256" key="2">
    <source>
        <dbReference type="ARBA" id="ARBA00022748"/>
    </source>
</evidence>
<evidence type="ECO:0000256" key="1">
    <source>
        <dbReference type="ARBA" id="ARBA00004196"/>
    </source>
</evidence>
<comment type="subcellular location">
    <subcellularLocation>
        <location evidence="1">Cell envelope</location>
    </subcellularLocation>
</comment>
<evidence type="ECO:0000256" key="5">
    <source>
        <dbReference type="ARBA" id="ARBA00023284"/>
    </source>
</evidence>
<keyword evidence="6" id="KW-1133">Transmembrane helix</keyword>
<dbReference type="PANTHER" id="PTHR42852">
    <property type="entry name" value="THIOL:DISULFIDE INTERCHANGE PROTEIN DSBE"/>
    <property type="match status" value="1"/>
</dbReference>
<evidence type="ECO:0000256" key="6">
    <source>
        <dbReference type="SAM" id="Phobius"/>
    </source>
</evidence>
<dbReference type="AlphaFoldDB" id="A0A0B8NJ91"/>
<dbReference type="Gene3D" id="3.40.30.10">
    <property type="entry name" value="Glutaredoxin"/>
    <property type="match status" value="1"/>
</dbReference>
<proteinExistence type="predicted"/>
<dbReference type="OrthoDB" id="9796554at2"/>
<reference evidence="8 11" key="3">
    <citation type="submission" date="2016-10" db="EMBL/GenBank/DDBJ databases">
        <title>Genome sequence of Nocardia seriolae strain EM150506, isolated from Anguila japonica.</title>
        <authorList>
            <person name="Han H.-J."/>
        </authorList>
    </citation>
    <scope>NUCLEOTIDE SEQUENCE [LARGE SCALE GENOMIC DNA]</scope>
    <source>
        <strain evidence="8 11">EM150506</strain>
    </source>
</reference>
<dbReference type="GO" id="GO:0016491">
    <property type="term" value="F:oxidoreductase activity"/>
    <property type="evidence" value="ECO:0007669"/>
    <property type="project" value="InterPro"/>
</dbReference>
<keyword evidence="3" id="KW-0735">Signal-anchor</keyword>
<reference evidence="9 10" key="2">
    <citation type="journal article" date="2016" name="Genome Announc.">
        <title>Draft Genome Sequence of Erythromycin- and Oxytetracycline-Sensitive Nocardia seriolae Strain U-1 (NBRC 110359).</title>
        <authorList>
            <person name="Imajoh M."/>
            <person name="Sukeda M."/>
            <person name="Shimizu M."/>
            <person name="Yamane J."/>
            <person name="Ohnishi K."/>
            <person name="Oshima S."/>
        </authorList>
    </citation>
    <scope>NUCLEOTIDE SEQUENCE [LARGE SCALE GENOMIC DNA]</scope>
    <source>
        <strain evidence="9 10">U-1</strain>
    </source>
</reference>
<dbReference type="InterPro" id="IPR013766">
    <property type="entry name" value="Thioredoxin_domain"/>
</dbReference>
<evidence type="ECO:0000313" key="8">
    <source>
        <dbReference type="EMBL" id="APA94475.1"/>
    </source>
</evidence>
<gene>
    <name evidence="8" type="ORF">NS506_00392</name>
    <name evidence="9" type="ORF">NSK11_contig00092-0032</name>
</gene>
<keyword evidence="5" id="KW-0676">Redox-active center</keyword>
<dbReference type="EMBL" id="CP017839">
    <property type="protein sequence ID" value="APA94475.1"/>
    <property type="molecule type" value="Genomic_DNA"/>
</dbReference>
<dbReference type="InterPro" id="IPR050553">
    <property type="entry name" value="Thioredoxin_ResA/DsbE_sf"/>
</dbReference>
<dbReference type="InterPro" id="IPR036249">
    <property type="entry name" value="Thioredoxin-like_sf"/>
</dbReference>
<evidence type="ECO:0000313" key="10">
    <source>
        <dbReference type="Proteomes" id="UP000037179"/>
    </source>
</evidence>
<keyword evidence="6" id="KW-0812">Transmembrane</keyword>
<dbReference type="Proteomes" id="UP000180166">
    <property type="component" value="Chromosome"/>
</dbReference>
<name>A0A0B8NJ91_9NOCA</name>
<evidence type="ECO:0000313" key="9">
    <source>
        <dbReference type="EMBL" id="GAP30730.1"/>
    </source>
</evidence>
<evidence type="ECO:0000256" key="3">
    <source>
        <dbReference type="ARBA" id="ARBA00022968"/>
    </source>
</evidence>
<dbReference type="CDD" id="cd02966">
    <property type="entry name" value="TlpA_like_family"/>
    <property type="match status" value="1"/>
</dbReference>
<dbReference type="InterPro" id="IPR013740">
    <property type="entry name" value="Redoxin"/>
</dbReference>
<dbReference type="GO" id="GO:0017004">
    <property type="term" value="P:cytochrome complex assembly"/>
    <property type="evidence" value="ECO:0007669"/>
    <property type="project" value="UniProtKB-KW"/>
</dbReference>
<keyword evidence="6" id="KW-0472">Membrane</keyword>
<evidence type="ECO:0000313" key="11">
    <source>
        <dbReference type="Proteomes" id="UP000180166"/>
    </source>
</evidence>
<protein>
    <submittedName>
        <fullName evidence="9">Thioredoxin</fullName>
    </submittedName>
</protein>
<keyword evidence="2" id="KW-0201">Cytochrome c-type biogenesis</keyword>
<keyword evidence="10" id="KW-1185">Reference proteome</keyword>
<dbReference type="PROSITE" id="PS51352">
    <property type="entry name" value="THIOREDOXIN_2"/>
    <property type="match status" value="1"/>
</dbReference>
<evidence type="ECO:0000259" key="7">
    <source>
        <dbReference type="PROSITE" id="PS51352"/>
    </source>
</evidence>
<feature type="transmembrane region" description="Helical" evidence="6">
    <location>
        <begin position="12"/>
        <end position="30"/>
    </location>
</feature>
<dbReference type="SUPFAM" id="SSF52833">
    <property type="entry name" value="Thioredoxin-like"/>
    <property type="match status" value="1"/>
</dbReference>
<accession>A0A0B8NJ91</accession>
<dbReference type="Proteomes" id="UP000037179">
    <property type="component" value="Unassembled WGS sequence"/>
</dbReference>
<dbReference type="Pfam" id="PF08534">
    <property type="entry name" value="Redoxin"/>
    <property type="match status" value="1"/>
</dbReference>
<organism evidence="9 10">
    <name type="scientific">Nocardia seriolae</name>
    <dbReference type="NCBI Taxonomy" id="37332"/>
    <lineage>
        <taxon>Bacteria</taxon>
        <taxon>Bacillati</taxon>
        <taxon>Actinomycetota</taxon>
        <taxon>Actinomycetes</taxon>
        <taxon>Mycobacteriales</taxon>
        <taxon>Nocardiaceae</taxon>
        <taxon>Nocardia</taxon>
    </lineage>
</organism>
<dbReference type="KEGG" id="nsr:NS506_00392"/>
<dbReference type="InterPro" id="IPR017937">
    <property type="entry name" value="Thioredoxin_CS"/>
</dbReference>
<evidence type="ECO:0000256" key="4">
    <source>
        <dbReference type="ARBA" id="ARBA00023157"/>
    </source>
</evidence>
<sequence length="220" mass="22507">MSADTARGNTWWRWALAAVIVAVAAAVALWPQFTRHDSANTATGSTSLAPPAEAAVPEADRAAAALAACPQPSGAPVGDSPLRGITLNCLADGKPVDLVAALAGKPALLNLWAYWCGPCAEELPLLQEFSRQAGNALTVLTVHSDRGTAKALSRLTDLGIHLPGVEDPNAKVRTAVGAPAVLPISVLLRADGTVAKVVVRPFTSVDDISATVAAELGVKA</sequence>
<dbReference type="GeneID" id="93371771"/>